<dbReference type="UniPathway" id="UPA00115">
    <property type="reaction ID" value="UER00412"/>
</dbReference>
<dbReference type="EMBL" id="BAUT01000045">
    <property type="protein sequence ID" value="GAE27309.1"/>
    <property type="molecule type" value="Genomic_DNA"/>
</dbReference>
<dbReference type="GO" id="GO:0009052">
    <property type="term" value="P:pentose-phosphate shunt, non-oxidative branch"/>
    <property type="evidence" value="ECO:0007669"/>
    <property type="project" value="UniProtKB-UniRule"/>
</dbReference>
<comment type="function">
    <text evidence="3">Catalyzes the reversible conversion of ribose-5-phosphate to ribulose 5-phosphate.</text>
</comment>
<dbReference type="SUPFAM" id="SSF75445">
    <property type="entry name" value="D-ribose-5-phosphate isomerase (RpiA), lid domain"/>
    <property type="match status" value="1"/>
</dbReference>
<dbReference type="Gene3D" id="3.30.70.260">
    <property type="match status" value="1"/>
</dbReference>
<dbReference type="NCBIfam" id="TIGR00021">
    <property type="entry name" value="rpiA"/>
    <property type="match status" value="1"/>
</dbReference>
<dbReference type="Proteomes" id="UP000018890">
    <property type="component" value="Unassembled WGS sequence"/>
</dbReference>
<name>W4Q7F0_9BACI</name>
<dbReference type="STRING" id="1236970.JCM9140_3443"/>
<feature type="binding site" evidence="3">
    <location>
        <position position="125"/>
    </location>
    <ligand>
        <name>substrate</name>
    </ligand>
</feature>
<sequence>MTDQVELRKKRAGEKAVELIEDGMTIGLGSGSTVYWTIKKIGELVNKGMKIKGVPSSIRTEGWANQFGVPLTDFSQVTELDLAIDGADEVDPSFNLIKGGGGSLVREKIVNAASKKLIIVVDESKVVNNLGEFGVPIEVVPFGWEVTAQRMLQMGCHSIQLRKRENEIYLSNNGNYILDCYFGLIEDAMNLHSQLKQIVGVVETGLFIGMTDHVIVGKDNGVQVLRKNE</sequence>
<dbReference type="EC" id="5.3.1.6" evidence="3"/>
<comment type="caution">
    <text evidence="4">The sequence shown here is derived from an EMBL/GenBank/DDBJ whole genome shotgun (WGS) entry which is preliminary data.</text>
</comment>
<dbReference type="OrthoDB" id="5870696at2"/>
<dbReference type="HAMAP" id="MF_00170">
    <property type="entry name" value="Rib_5P_isom_A"/>
    <property type="match status" value="1"/>
</dbReference>
<feature type="active site" description="Proton acceptor" evidence="3">
    <location>
        <position position="107"/>
    </location>
</feature>
<dbReference type="SUPFAM" id="SSF100950">
    <property type="entry name" value="NagB/RpiA/CoA transferase-like"/>
    <property type="match status" value="1"/>
</dbReference>
<comment type="pathway">
    <text evidence="3">Carbohydrate degradation; pentose phosphate pathway; D-ribose 5-phosphate from D-ribulose 5-phosphate (non-oxidative stage): step 1/1.</text>
</comment>
<comment type="similarity">
    <text evidence="3">Belongs to the ribose 5-phosphate isomerase family.</text>
</comment>
<feature type="binding site" evidence="3">
    <location>
        <begin position="98"/>
        <end position="101"/>
    </location>
    <ligand>
        <name>substrate</name>
    </ligand>
</feature>
<feature type="binding site" evidence="3">
    <location>
        <begin position="85"/>
        <end position="88"/>
    </location>
    <ligand>
        <name>substrate</name>
    </ligand>
</feature>
<comment type="catalytic activity">
    <reaction evidence="1 3">
        <text>aldehydo-D-ribose 5-phosphate = D-ribulose 5-phosphate</text>
        <dbReference type="Rhea" id="RHEA:14657"/>
        <dbReference type="ChEBI" id="CHEBI:58121"/>
        <dbReference type="ChEBI" id="CHEBI:58273"/>
        <dbReference type="EC" id="5.3.1.6"/>
    </reaction>
</comment>
<dbReference type="PANTHER" id="PTHR43748">
    <property type="entry name" value="RIBOSE-5-PHOSPHATE ISOMERASE 3, CHLOROPLASTIC-RELATED"/>
    <property type="match status" value="1"/>
</dbReference>
<dbReference type="InterPro" id="IPR050262">
    <property type="entry name" value="Ribose-5P_isomerase"/>
</dbReference>
<dbReference type="InterPro" id="IPR020672">
    <property type="entry name" value="Ribose5P_isomerase_typA_subgr"/>
</dbReference>
<dbReference type="AlphaFoldDB" id="W4Q7F0"/>
<dbReference type="CDD" id="cd01398">
    <property type="entry name" value="RPI_A"/>
    <property type="match status" value="1"/>
</dbReference>
<dbReference type="FunFam" id="3.40.50.1360:FF:000001">
    <property type="entry name" value="Ribose-5-phosphate isomerase A"/>
    <property type="match status" value="1"/>
</dbReference>
<organism evidence="4 5">
    <name type="scientific">Halalkalibacter wakoensis JCM 9140</name>
    <dbReference type="NCBI Taxonomy" id="1236970"/>
    <lineage>
        <taxon>Bacteria</taxon>
        <taxon>Bacillati</taxon>
        <taxon>Bacillota</taxon>
        <taxon>Bacilli</taxon>
        <taxon>Bacillales</taxon>
        <taxon>Bacillaceae</taxon>
        <taxon>Halalkalibacter</taxon>
    </lineage>
</organism>
<dbReference type="InterPro" id="IPR037171">
    <property type="entry name" value="NagB/RpiA_transferase-like"/>
</dbReference>
<protein>
    <recommendedName>
        <fullName evidence="3">Ribose-5-phosphate isomerase A</fullName>
        <ecNumber evidence="3">5.3.1.6</ecNumber>
    </recommendedName>
    <alternativeName>
        <fullName evidence="3">Phosphoriboisomerase A</fullName>
        <shortName evidence="3">PRI</shortName>
    </alternativeName>
</protein>
<gene>
    <name evidence="3" type="primary">rpiA</name>
    <name evidence="4" type="ORF">JCM9140_3443</name>
</gene>
<feature type="binding site" evidence="3">
    <location>
        <begin position="30"/>
        <end position="33"/>
    </location>
    <ligand>
        <name>substrate</name>
    </ligand>
</feature>
<evidence type="ECO:0000256" key="1">
    <source>
        <dbReference type="ARBA" id="ARBA00001713"/>
    </source>
</evidence>
<dbReference type="Pfam" id="PF06026">
    <property type="entry name" value="Rib_5-P_isom_A"/>
    <property type="match status" value="1"/>
</dbReference>
<proteinExistence type="inferred from homology"/>
<comment type="subunit">
    <text evidence="3">Homodimer.</text>
</comment>
<reference evidence="4" key="1">
    <citation type="journal article" date="2014" name="Genome Announc.">
        <title>Draft Genome Sequences of Three Alkaliphilic Bacillus Strains, Bacillus wakoensis JCM 9140T, Bacillus akibai JCM 9157T, and Bacillus hemicellulosilyticus JCM 9152T.</title>
        <authorList>
            <person name="Yuki M."/>
            <person name="Oshima K."/>
            <person name="Suda W."/>
            <person name="Oshida Y."/>
            <person name="Kitamura K."/>
            <person name="Iida T."/>
            <person name="Hattori M."/>
            <person name="Ohkuma M."/>
        </authorList>
    </citation>
    <scope>NUCLEOTIDE SEQUENCE [LARGE SCALE GENOMIC DNA]</scope>
    <source>
        <strain evidence="4">JCM 9140</strain>
    </source>
</reference>
<accession>W4Q7F0</accession>
<keyword evidence="2 3" id="KW-0413">Isomerase</keyword>
<keyword evidence="5" id="KW-1185">Reference proteome</keyword>
<evidence type="ECO:0000256" key="3">
    <source>
        <dbReference type="HAMAP-Rule" id="MF_00170"/>
    </source>
</evidence>
<evidence type="ECO:0000256" key="2">
    <source>
        <dbReference type="ARBA" id="ARBA00023235"/>
    </source>
</evidence>
<dbReference type="NCBIfam" id="NF001924">
    <property type="entry name" value="PRK00702.1"/>
    <property type="match status" value="1"/>
</dbReference>
<dbReference type="InterPro" id="IPR004788">
    <property type="entry name" value="Ribose5P_isomerase_type_A"/>
</dbReference>
<evidence type="ECO:0000313" key="5">
    <source>
        <dbReference type="Proteomes" id="UP000018890"/>
    </source>
</evidence>
<evidence type="ECO:0000313" key="4">
    <source>
        <dbReference type="EMBL" id="GAE27309.1"/>
    </source>
</evidence>
<dbReference type="Gene3D" id="3.40.50.1360">
    <property type="match status" value="1"/>
</dbReference>
<dbReference type="PANTHER" id="PTHR43748:SF3">
    <property type="entry name" value="RIBOSE-5-PHOSPHATE ISOMERASE 3, CHLOROPLASTIC-RELATED"/>
    <property type="match status" value="1"/>
</dbReference>
<dbReference type="GO" id="GO:0004751">
    <property type="term" value="F:ribose-5-phosphate isomerase activity"/>
    <property type="evidence" value="ECO:0007669"/>
    <property type="project" value="UniProtKB-UniRule"/>
</dbReference>